<keyword evidence="3" id="KW-1185">Reference proteome</keyword>
<feature type="region of interest" description="Disordered" evidence="1">
    <location>
        <begin position="139"/>
        <end position="161"/>
    </location>
</feature>
<dbReference type="Proteomes" id="UP000479190">
    <property type="component" value="Unassembled WGS sequence"/>
</dbReference>
<accession>A0A6H5IU75</accession>
<proteinExistence type="predicted"/>
<sequence>MRSSWRLNRECRARRSVRRARLASVKKAAHGLVMHTREWQSPQYSPSMNFFFYSANIRSDAQAELCSSTNAAVAPPTARLLELSFPYSFETYSHSAFELSEPAAISPVRRLSLPFSLAPPIFQRSTLCSGINLGGCPFDSRHERDRPEERDALPESHDPQVVDLSSQAPAYSLNERSTYAASSNEFVVLCQRDLPRRKPSSRESRQRQPTFLSSPGECVCLLHVSTCSSRIGPTSTADQDHRCCTDSICVVCALAHRPLRPIDAPVHNSEIEKLIIILVIINL</sequence>
<evidence type="ECO:0000256" key="1">
    <source>
        <dbReference type="SAM" id="MobiDB-lite"/>
    </source>
</evidence>
<dbReference type="EMBL" id="CADCXV010000945">
    <property type="protein sequence ID" value="CAB0039226.1"/>
    <property type="molecule type" value="Genomic_DNA"/>
</dbReference>
<protein>
    <submittedName>
        <fullName evidence="2">Uncharacterized protein</fullName>
    </submittedName>
</protein>
<evidence type="ECO:0000313" key="3">
    <source>
        <dbReference type="Proteomes" id="UP000479190"/>
    </source>
</evidence>
<evidence type="ECO:0000313" key="2">
    <source>
        <dbReference type="EMBL" id="CAB0039226.1"/>
    </source>
</evidence>
<gene>
    <name evidence="2" type="ORF">TBRA_LOCUS10978</name>
</gene>
<name>A0A6H5IU75_9HYME</name>
<reference evidence="2 3" key="1">
    <citation type="submission" date="2020-02" db="EMBL/GenBank/DDBJ databases">
        <authorList>
            <person name="Ferguson B K."/>
        </authorList>
    </citation>
    <scope>NUCLEOTIDE SEQUENCE [LARGE SCALE GENOMIC DNA]</scope>
</reference>
<feature type="compositionally biased region" description="Basic and acidic residues" evidence="1">
    <location>
        <begin position="139"/>
        <end position="160"/>
    </location>
</feature>
<dbReference type="AlphaFoldDB" id="A0A6H5IU75"/>
<organism evidence="2 3">
    <name type="scientific">Trichogramma brassicae</name>
    <dbReference type="NCBI Taxonomy" id="86971"/>
    <lineage>
        <taxon>Eukaryota</taxon>
        <taxon>Metazoa</taxon>
        <taxon>Ecdysozoa</taxon>
        <taxon>Arthropoda</taxon>
        <taxon>Hexapoda</taxon>
        <taxon>Insecta</taxon>
        <taxon>Pterygota</taxon>
        <taxon>Neoptera</taxon>
        <taxon>Endopterygota</taxon>
        <taxon>Hymenoptera</taxon>
        <taxon>Apocrita</taxon>
        <taxon>Proctotrupomorpha</taxon>
        <taxon>Chalcidoidea</taxon>
        <taxon>Trichogrammatidae</taxon>
        <taxon>Trichogramma</taxon>
    </lineage>
</organism>